<dbReference type="Pfam" id="PF04464">
    <property type="entry name" value="Glyphos_transf"/>
    <property type="match status" value="1"/>
</dbReference>
<dbReference type="InterPro" id="IPR051612">
    <property type="entry name" value="Teichoic_Acid_Biosynth"/>
</dbReference>
<comment type="subcellular location">
    <subcellularLocation>
        <location evidence="1">Cell membrane</location>
        <topology evidence="1">Peripheral membrane protein</topology>
    </subcellularLocation>
</comment>
<dbReference type="PANTHER" id="PTHR37316:SF3">
    <property type="entry name" value="TEICHOIC ACID GLYCEROL-PHOSPHATE TRANSFERASE"/>
    <property type="match status" value="1"/>
</dbReference>
<evidence type="ECO:0000256" key="1">
    <source>
        <dbReference type="ARBA" id="ARBA00004202"/>
    </source>
</evidence>
<organism evidence="7 8">
    <name type="scientific">Arcanobacterium wilhelmae</name>
    <dbReference type="NCBI Taxonomy" id="1803177"/>
    <lineage>
        <taxon>Bacteria</taxon>
        <taxon>Bacillati</taxon>
        <taxon>Actinomycetota</taxon>
        <taxon>Actinomycetes</taxon>
        <taxon>Actinomycetales</taxon>
        <taxon>Actinomycetaceae</taxon>
        <taxon>Arcanobacterium</taxon>
    </lineage>
</organism>
<gene>
    <name evidence="7" type="ORF">J2S49_001308</name>
</gene>
<proteinExistence type="inferred from homology"/>
<dbReference type="RefSeq" id="WP_307014607.1">
    <property type="nucleotide sequence ID" value="NZ_JAUSQW010000001.1"/>
</dbReference>
<reference evidence="7 8" key="1">
    <citation type="submission" date="2023-07" db="EMBL/GenBank/DDBJ databases">
        <title>Sequencing the genomes of 1000 actinobacteria strains.</title>
        <authorList>
            <person name="Klenk H.-P."/>
        </authorList>
    </citation>
    <scope>NUCLEOTIDE SEQUENCE [LARGE SCALE GENOMIC DNA]</scope>
    <source>
        <strain evidence="7 8">DSM 102162</strain>
    </source>
</reference>
<keyword evidence="3" id="KW-1003">Cell membrane</keyword>
<dbReference type="InterPro" id="IPR043148">
    <property type="entry name" value="TagF_C"/>
</dbReference>
<dbReference type="InterPro" id="IPR043149">
    <property type="entry name" value="TagF_N"/>
</dbReference>
<dbReference type="SUPFAM" id="SSF53756">
    <property type="entry name" value="UDP-Glycosyltransferase/glycogen phosphorylase"/>
    <property type="match status" value="1"/>
</dbReference>
<protein>
    <submittedName>
        <fullName evidence="7">CDP-glycerol glycerophosphotransferase (TagB/SpsB family)</fullName>
    </submittedName>
</protein>
<dbReference type="Proteomes" id="UP001235966">
    <property type="component" value="Unassembled WGS sequence"/>
</dbReference>
<keyword evidence="5" id="KW-0777">Teichoic acid biosynthesis</keyword>
<evidence type="ECO:0000256" key="3">
    <source>
        <dbReference type="ARBA" id="ARBA00022475"/>
    </source>
</evidence>
<comment type="caution">
    <text evidence="7">The sequence shown here is derived from an EMBL/GenBank/DDBJ whole genome shotgun (WGS) entry which is preliminary data.</text>
</comment>
<evidence type="ECO:0000256" key="4">
    <source>
        <dbReference type="ARBA" id="ARBA00022679"/>
    </source>
</evidence>
<dbReference type="InterPro" id="IPR007554">
    <property type="entry name" value="Glycerophosphate_synth"/>
</dbReference>
<evidence type="ECO:0000313" key="8">
    <source>
        <dbReference type="Proteomes" id="UP001235966"/>
    </source>
</evidence>
<dbReference type="PANTHER" id="PTHR37316">
    <property type="entry name" value="TEICHOIC ACID GLYCEROL-PHOSPHATE PRIMASE"/>
    <property type="match status" value="1"/>
</dbReference>
<sequence length="937" mass="104731">MTISQSVNDEKVTILVRIPQEYNTEAFAARIGELANLPRVERVVLAGMPAQDSGVQSSEKVKFVPVTHPIHWVQCAIPLVETEWVMIAAHPIQLEMESFGRRIDYVIRRHVVASVPAREEAPFAATHPCGSMFRAEFIREAAGEGMLASSRWYEELVEELVRRNDAMLFNGRACAAHPRAEYFSTVWTSVPRQEIHEFVASVARSVRRFAGQPVAGEQMAVELVDHEFWWLFRKAAELSDSEWEARSELMSEVFSLLTPPVAKRLNVSMRVLTYLWGHHDRVMFDWFLALFEAPGAEGKLGYDREIGSYIRKFPLFDVEFENCELPSLAVMVPAPSDEPNMRLAWFAPRQGGDLRMGLHLEWADEELDPRSTSVKAWAVSESGEKVRLRLTRTPWASKELSQVQEGYVDERWGIATVSVPAPGRELWGSIPGAPASFQVRVELTRANGEARELELVVPEGFTFPSGQEAAGLLLVPSSDDAGHLVIAATVATPGHVPGESWSAADTVVDGVDAVVATVHDGGVTGHDETSLVGDELVLELSERDKAQIPEILAYLAKMRQHPADAYQVLFVAFNGKTVGDSPLALDEEIAQRRPEVRRIWAVVDESQEVPAGAHAVLVDSPEWFEALASSHWIVTNTLLPFYFRRGEGQKIIQTWHGTPLKRIGLDTQIQGHSHLFRQSILRQANEWNLLLAQTPAAGEILAKAFGYTGEVFDSGYPRNDVLNDSDESFMRRLRVRNQLGVRISDGITPSRRPQMVVLYAPTWRESALRDGERSVHLLDIAELSRILGDDVIVAVRAHHQDFDPSWAELETAGRVINVSDWPDVNDLLLAADVLVTDYSSIMFDFSQLNKPTVLYTPDRDEYGTVRGFYKQFEPIVAERGIQSPKEAGAVIAGALEPDSLARKTTERIREILEQVQVQQVSGDVVTRMFQRESKSEC</sequence>
<keyword evidence="4" id="KW-0808">Transferase</keyword>
<dbReference type="Gene3D" id="3.40.50.11820">
    <property type="match status" value="1"/>
</dbReference>
<evidence type="ECO:0000313" key="7">
    <source>
        <dbReference type="EMBL" id="MDP9801232.1"/>
    </source>
</evidence>
<name>A0ABT9NBZ5_9ACTO</name>
<accession>A0ABT9NBZ5</accession>
<dbReference type="Gene3D" id="3.40.50.12580">
    <property type="match status" value="1"/>
</dbReference>
<evidence type="ECO:0000256" key="5">
    <source>
        <dbReference type="ARBA" id="ARBA00022944"/>
    </source>
</evidence>
<evidence type="ECO:0000256" key="6">
    <source>
        <dbReference type="ARBA" id="ARBA00023136"/>
    </source>
</evidence>
<keyword evidence="8" id="KW-1185">Reference proteome</keyword>
<evidence type="ECO:0000256" key="2">
    <source>
        <dbReference type="ARBA" id="ARBA00010488"/>
    </source>
</evidence>
<keyword evidence="6" id="KW-0472">Membrane</keyword>
<dbReference type="EMBL" id="JAUSQW010000001">
    <property type="protein sequence ID" value="MDP9801232.1"/>
    <property type="molecule type" value="Genomic_DNA"/>
</dbReference>
<comment type="similarity">
    <text evidence="2">Belongs to the CDP-glycerol glycerophosphotransferase family.</text>
</comment>